<dbReference type="EMBL" id="CP015839">
    <property type="protein sequence ID" value="ANG61587.1"/>
    <property type="molecule type" value="Genomic_DNA"/>
</dbReference>
<dbReference type="InterPro" id="IPR028082">
    <property type="entry name" value="Peripla_BP_I"/>
</dbReference>
<dbReference type="PROSITE" id="PS00356">
    <property type="entry name" value="HTH_LACI_1"/>
    <property type="match status" value="1"/>
</dbReference>
<dbReference type="Pfam" id="PF13407">
    <property type="entry name" value="Peripla_BP_4"/>
    <property type="match status" value="1"/>
</dbReference>
<dbReference type="InterPro" id="IPR010982">
    <property type="entry name" value="Lambda_DNA-bd_dom_sf"/>
</dbReference>
<dbReference type="SMART" id="SM00354">
    <property type="entry name" value="HTH_LACI"/>
    <property type="match status" value="1"/>
</dbReference>
<evidence type="ECO:0000313" key="5">
    <source>
        <dbReference type="EMBL" id="ANG61587.1"/>
    </source>
</evidence>
<dbReference type="Proteomes" id="UP000078070">
    <property type="component" value="Chromosome"/>
</dbReference>
<dbReference type="CDD" id="cd06307">
    <property type="entry name" value="PBP1_sugar_binding"/>
    <property type="match status" value="1"/>
</dbReference>
<proteinExistence type="predicted"/>
<keyword evidence="2" id="KW-0238">DNA-binding</keyword>
<accession>A0A1A9EUR9</accession>
<dbReference type="Gene3D" id="3.40.50.2300">
    <property type="match status" value="2"/>
</dbReference>
<evidence type="ECO:0000259" key="4">
    <source>
        <dbReference type="PROSITE" id="PS50932"/>
    </source>
</evidence>
<feature type="domain" description="HTH lacI-type" evidence="4">
    <location>
        <begin position="4"/>
        <end position="59"/>
    </location>
</feature>
<organism evidence="5 6">
    <name type="scientific">Marinobacterium aestuarii</name>
    <dbReference type="NCBI Taxonomy" id="1821621"/>
    <lineage>
        <taxon>Bacteria</taxon>
        <taxon>Pseudomonadati</taxon>
        <taxon>Pseudomonadota</taxon>
        <taxon>Gammaproteobacteria</taxon>
        <taxon>Oceanospirillales</taxon>
        <taxon>Oceanospirillaceae</taxon>
        <taxon>Marinobacterium</taxon>
    </lineage>
</organism>
<dbReference type="PROSITE" id="PS50932">
    <property type="entry name" value="HTH_LACI_2"/>
    <property type="match status" value="1"/>
</dbReference>
<dbReference type="PANTHER" id="PTHR30146:SF152">
    <property type="entry name" value="TRANSCRIPTIONAL REGULATORY PROTEIN"/>
    <property type="match status" value="1"/>
</dbReference>
<dbReference type="Gene3D" id="1.10.260.40">
    <property type="entry name" value="lambda repressor-like DNA-binding domains"/>
    <property type="match status" value="1"/>
</dbReference>
<dbReference type="InterPro" id="IPR000843">
    <property type="entry name" value="HTH_LacI"/>
</dbReference>
<evidence type="ECO:0000256" key="2">
    <source>
        <dbReference type="ARBA" id="ARBA00023125"/>
    </source>
</evidence>
<dbReference type="KEGG" id="mars:A8C75_03245"/>
<dbReference type="GO" id="GO:0000976">
    <property type="term" value="F:transcription cis-regulatory region binding"/>
    <property type="evidence" value="ECO:0007669"/>
    <property type="project" value="TreeGrafter"/>
</dbReference>
<dbReference type="OrthoDB" id="5756154at2"/>
<dbReference type="InterPro" id="IPR025997">
    <property type="entry name" value="SBP_2_dom"/>
</dbReference>
<evidence type="ECO:0000313" key="6">
    <source>
        <dbReference type="Proteomes" id="UP000078070"/>
    </source>
</evidence>
<protein>
    <submittedName>
        <fullName evidence="5">LacI family transcriptional regulator</fullName>
    </submittedName>
</protein>
<evidence type="ECO:0000256" key="1">
    <source>
        <dbReference type="ARBA" id="ARBA00023015"/>
    </source>
</evidence>
<reference evidence="5 6" key="2">
    <citation type="journal article" date="2018" name="Int. J. Syst. Evol. Microbiol.">
        <title>Marinobacterium aestuarii sp. nov., a benzene-degrading marine bacterium isolated from estuary sediment.</title>
        <authorList>
            <person name="Bae S.S."/>
            <person name="Jung J."/>
            <person name="Chung D."/>
            <person name="Baek K."/>
        </authorList>
    </citation>
    <scope>NUCLEOTIDE SEQUENCE [LARGE SCALE GENOMIC DNA]</scope>
    <source>
        <strain evidence="5 6">ST58-10</strain>
    </source>
</reference>
<dbReference type="RefSeq" id="WP_067378054.1">
    <property type="nucleotide sequence ID" value="NZ_CP015839.1"/>
</dbReference>
<dbReference type="GO" id="GO:0055085">
    <property type="term" value="P:transmembrane transport"/>
    <property type="evidence" value="ECO:0007669"/>
    <property type="project" value="UniProtKB-ARBA"/>
</dbReference>
<dbReference type="Pfam" id="PF00356">
    <property type="entry name" value="LacI"/>
    <property type="match status" value="1"/>
</dbReference>
<keyword evidence="1" id="KW-0805">Transcription regulation</keyword>
<keyword evidence="3" id="KW-0804">Transcription</keyword>
<reference evidence="6" key="1">
    <citation type="submission" date="2016-05" db="EMBL/GenBank/DDBJ databases">
        <authorList>
            <person name="Baek K."/>
            <person name="Yang S.-J."/>
        </authorList>
    </citation>
    <scope>NUCLEOTIDE SEQUENCE [LARGE SCALE GENOMIC DNA]</scope>
    <source>
        <strain evidence="6">ST58-10</strain>
    </source>
</reference>
<gene>
    <name evidence="5" type="ORF">A8C75_03245</name>
</gene>
<dbReference type="CDD" id="cd01392">
    <property type="entry name" value="HTH_LacI"/>
    <property type="match status" value="1"/>
</dbReference>
<dbReference type="SUPFAM" id="SSF47413">
    <property type="entry name" value="lambda repressor-like DNA-binding domains"/>
    <property type="match status" value="1"/>
</dbReference>
<evidence type="ECO:0000256" key="3">
    <source>
        <dbReference type="ARBA" id="ARBA00023163"/>
    </source>
</evidence>
<dbReference type="SUPFAM" id="SSF53822">
    <property type="entry name" value="Periplasmic binding protein-like I"/>
    <property type="match status" value="1"/>
</dbReference>
<name>A0A1A9EUR9_9GAMM</name>
<dbReference type="PANTHER" id="PTHR30146">
    <property type="entry name" value="LACI-RELATED TRANSCRIPTIONAL REPRESSOR"/>
    <property type="match status" value="1"/>
</dbReference>
<keyword evidence="6" id="KW-1185">Reference proteome</keyword>
<sequence>MKTPTLADVAKKAGVGIATVDRVVNGRVKVRPETAQQVLEAAEAIGYRGAGIIRRRLEEEAPERRLGFILQKRSTPFYKALAEELIRATEASKAIRGTPVVEFIDELKPQNVVDAMHKLAAKVDALAVVTANHPAVCLAIDQLHAKGIPTFALVSDLTTELRAGHVGRENRKAGRTAAWSIARLSKKPGKVVVLLGSHSYLCQEICEISFRSYFRENAPQFQVLETLVSREDPEQARASIQALIENNADLVGIYVAGGGIEGIIEVLRKTDPATRPFVVCTDLTEETRIALIDGTVDLVLSNPRDVIAERLVEAMARVLDRGMGTEPIQIPVPLEIYTSENL</sequence>
<dbReference type="GO" id="GO:0003700">
    <property type="term" value="F:DNA-binding transcription factor activity"/>
    <property type="evidence" value="ECO:0007669"/>
    <property type="project" value="TreeGrafter"/>
</dbReference>
<dbReference type="AlphaFoldDB" id="A0A1A9EUR9"/>
<dbReference type="STRING" id="1821621.A8C75_03245"/>